<dbReference type="InterPro" id="IPR009057">
    <property type="entry name" value="Homeodomain-like_sf"/>
</dbReference>
<evidence type="ECO:0000256" key="7">
    <source>
        <dbReference type="SAM" id="MobiDB-lite"/>
    </source>
</evidence>
<dbReference type="InterPro" id="IPR050560">
    <property type="entry name" value="MYB_TF"/>
</dbReference>
<evidence type="ECO:0000313" key="10">
    <source>
        <dbReference type="EMBL" id="KHN44268.1"/>
    </source>
</evidence>
<feature type="region of interest" description="Disordered" evidence="7">
    <location>
        <begin position="296"/>
        <end position="325"/>
    </location>
</feature>
<dbReference type="PANTHER" id="PTHR45614:SF221">
    <property type="entry name" value="MYB DOMAIN PROTEIN 110"/>
    <property type="match status" value="1"/>
</dbReference>
<dbReference type="PROSITE" id="PS51294">
    <property type="entry name" value="HTH_MYB"/>
    <property type="match status" value="2"/>
</dbReference>
<organism evidence="10">
    <name type="scientific">Glycine soja</name>
    <name type="common">Wild soybean</name>
    <dbReference type="NCBI Taxonomy" id="3848"/>
    <lineage>
        <taxon>Eukaryota</taxon>
        <taxon>Viridiplantae</taxon>
        <taxon>Streptophyta</taxon>
        <taxon>Embryophyta</taxon>
        <taxon>Tracheophyta</taxon>
        <taxon>Spermatophyta</taxon>
        <taxon>Magnoliopsida</taxon>
        <taxon>eudicotyledons</taxon>
        <taxon>Gunneridae</taxon>
        <taxon>Pentapetalae</taxon>
        <taxon>rosids</taxon>
        <taxon>fabids</taxon>
        <taxon>Fabales</taxon>
        <taxon>Fabaceae</taxon>
        <taxon>Papilionoideae</taxon>
        <taxon>50 kb inversion clade</taxon>
        <taxon>NPAAA clade</taxon>
        <taxon>indigoferoid/millettioid clade</taxon>
        <taxon>Phaseoleae</taxon>
        <taxon>Glycine</taxon>
        <taxon>Glycine subgen. Soja</taxon>
    </lineage>
</organism>
<dbReference type="Proteomes" id="UP000053555">
    <property type="component" value="Unassembled WGS sequence"/>
</dbReference>
<evidence type="ECO:0000313" key="11">
    <source>
        <dbReference type="EMBL" id="RZC18147.1"/>
    </source>
</evidence>
<evidence type="ECO:0000256" key="5">
    <source>
        <dbReference type="ARBA" id="ARBA00023163"/>
    </source>
</evidence>
<dbReference type="FunFam" id="1.10.10.60:FF:000060">
    <property type="entry name" value="MYB transcription factor"/>
    <property type="match status" value="1"/>
</dbReference>
<accession>A0A0B2SHG3</accession>
<name>A0A0B2SHG3_GLYSO</name>
<feature type="domain" description="Myb-like" evidence="8">
    <location>
        <begin position="15"/>
        <end position="61"/>
    </location>
</feature>
<dbReference type="InterPro" id="IPR001005">
    <property type="entry name" value="SANT/Myb"/>
</dbReference>
<dbReference type="Gene3D" id="1.10.10.60">
    <property type="entry name" value="Homeodomain-like"/>
    <property type="match status" value="2"/>
</dbReference>
<dbReference type="Gramene" id="XM_028374280.1">
    <property type="protein sequence ID" value="XP_028230081.1"/>
    <property type="gene ID" value="LOC114410357"/>
</dbReference>
<evidence type="ECO:0000256" key="3">
    <source>
        <dbReference type="ARBA" id="ARBA00023015"/>
    </source>
</evidence>
<comment type="subcellular location">
    <subcellularLocation>
        <location evidence="1">Nucleus</location>
    </subcellularLocation>
</comment>
<dbReference type="SUPFAM" id="SSF46689">
    <property type="entry name" value="Homeodomain-like"/>
    <property type="match status" value="1"/>
</dbReference>
<dbReference type="InterPro" id="IPR017930">
    <property type="entry name" value="Myb_dom"/>
</dbReference>
<feature type="domain" description="Myb-like" evidence="8">
    <location>
        <begin position="62"/>
        <end position="112"/>
    </location>
</feature>
<dbReference type="EMBL" id="QZWG01000004">
    <property type="protein sequence ID" value="RZC18147.1"/>
    <property type="molecule type" value="Genomic_DNA"/>
</dbReference>
<evidence type="ECO:0000313" key="12">
    <source>
        <dbReference type="Proteomes" id="UP000289340"/>
    </source>
</evidence>
<dbReference type="EMBL" id="KN643292">
    <property type="protein sequence ID" value="KHN44268.1"/>
    <property type="molecule type" value="Genomic_DNA"/>
</dbReference>
<keyword evidence="5" id="KW-0804">Transcription</keyword>
<feature type="domain" description="HTH myb-type" evidence="9">
    <location>
        <begin position="10"/>
        <end position="61"/>
    </location>
</feature>
<dbReference type="GO" id="GO:0000978">
    <property type="term" value="F:RNA polymerase II cis-regulatory region sequence-specific DNA binding"/>
    <property type="evidence" value="ECO:0007669"/>
    <property type="project" value="TreeGrafter"/>
</dbReference>
<dbReference type="SMR" id="A0A0B2SHG3"/>
<keyword evidence="12" id="KW-1185">Reference proteome</keyword>
<dbReference type="Pfam" id="PF13921">
    <property type="entry name" value="Myb_DNA-bind_6"/>
    <property type="match status" value="1"/>
</dbReference>
<reference evidence="10" key="1">
    <citation type="submission" date="2014-07" db="EMBL/GenBank/DDBJ databases">
        <title>Identification of a novel salt tolerance gene in wild soybean by whole-genome sequencing.</title>
        <authorList>
            <person name="Lam H.-M."/>
            <person name="Qi X."/>
            <person name="Li M.-W."/>
            <person name="Liu X."/>
            <person name="Xie M."/>
            <person name="Ni M."/>
            <person name="Xu X."/>
        </authorList>
    </citation>
    <scope>NUCLEOTIDE SEQUENCE [LARGE SCALE GENOMIC DNA]</scope>
    <source>
        <tissue evidence="10">Root</tissue>
    </source>
</reference>
<keyword evidence="4" id="KW-0238">DNA-binding</keyword>
<dbReference type="GO" id="GO:0005634">
    <property type="term" value="C:nucleus"/>
    <property type="evidence" value="ECO:0007669"/>
    <property type="project" value="UniProtKB-SubCell"/>
</dbReference>
<evidence type="ECO:0000259" key="9">
    <source>
        <dbReference type="PROSITE" id="PS51294"/>
    </source>
</evidence>
<dbReference type="PROSITE" id="PS50090">
    <property type="entry name" value="MYB_LIKE"/>
    <property type="match status" value="2"/>
</dbReference>
<feature type="domain" description="HTH myb-type" evidence="9">
    <location>
        <begin position="62"/>
        <end position="116"/>
    </location>
</feature>
<protein>
    <submittedName>
        <fullName evidence="10">Transcription factor MYB44</fullName>
    </submittedName>
    <submittedName>
        <fullName evidence="11">Transcription factor MYB52</fullName>
    </submittedName>
</protein>
<feature type="region of interest" description="Disordered" evidence="7">
    <location>
        <begin position="1"/>
        <end position="20"/>
    </location>
</feature>
<evidence type="ECO:0000256" key="2">
    <source>
        <dbReference type="ARBA" id="ARBA00022737"/>
    </source>
</evidence>
<evidence type="ECO:0000256" key="4">
    <source>
        <dbReference type="ARBA" id="ARBA00023125"/>
    </source>
</evidence>
<sequence length="338" mass="39009">MEDSSAGEDTRTCPRGHWRPAEDEKLRQLVEQYGAQNWNSIAEKLQGRSGKSCRLRWFNQLDPRINRRPFTEEEEERLLAAHRIHGNKWALIARLFPGRTDNAVKNHWHVIMARKQREQSKLCGKRSFQDVYNDSNNTFLEKRTTPQSHHQDMLFSTTRFGLENGRFFDFRSLDNNKDDDNNYRIVSDTTSSTSLASWNFASVPTTTSTTTKGARDYFNTSRSSSVYLSECSRSSDRSFLYRIYPNPAFSLPNYKRVVPTSPFRTFLGSSDHHDGRIIKRDLMSFCDNNNNNSSSTFSKLKASTEKDHQQQQTNEDETNVEPKEVPFIDFLGVGVSSS</sequence>
<dbReference type="CDD" id="cd00167">
    <property type="entry name" value="SANT"/>
    <property type="match status" value="2"/>
</dbReference>
<keyword evidence="6" id="KW-0539">Nucleus</keyword>
<proteinExistence type="predicted"/>
<keyword evidence="3" id="KW-0805">Transcription regulation</keyword>
<dbReference type="PANTHER" id="PTHR45614">
    <property type="entry name" value="MYB PROTEIN-RELATED"/>
    <property type="match status" value="1"/>
</dbReference>
<evidence type="ECO:0000256" key="6">
    <source>
        <dbReference type="ARBA" id="ARBA00023242"/>
    </source>
</evidence>
<dbReference type="AlphaFoldDB" id="A0A0B2SHG3"/>
<dbReference type="SMART" id="SM00717">
    <property type="entry name" value="SANT"/>
    <property type="match status" value="2"/>
</dbReference>
<reference evidence="11 12" key="2">
    <citation type="submission" date="2018-09" db="EMBL/GenBank/DDBJ databases">
        <title>A high-quality reference genome of wild soybean provides a powerful tool to mine soybean genomes.</title>
        <authorList>
            <person name="Xie M."/>
            <person name="Chung C.Y.L."/>
            <person name="Li M.-W."/>
            <person name="Wong F.-L."/>
            <person name="Chan T.-F."/>
            <person name="Lam H.-M."/>
        </authorList>
    </citation>
    <scope>NUCLEOTIDE SEQUENCE [LARGE SCALE GENOMIC DNA]</scope>
    <source>
        <strain evidence="12">cv. W05</strain>
        <tissue evidence="11">Hypocotyl of etiolated seedlings</tissue>
    </source>
</reference>
<gene>
    <name evidence="11" type="ORF">D0Y65_010683</name>
    <name evidence="10" type="ORF">glysoja_024488</name>
</gene>
<dbReference type="Proteomes" id="UP000289340">
    <property type="component" value="Chromosome 4"/>
</dbReference>
<evidence type="ECO:0000256" key="1">
    <source>
        <dbReference type="ARBA" id="ARBA00004123"/>
    </source>
</evidence>
<dbReference type="FunFam" id="1.10.10.60:FF:000356">
    <property type="entry name" value="MYB transcription factor"/>
    <property type="match status" value="1"/>
</dbReference>
<dbReference type="GO" id="GO:0000981">
    <property type="term" value="F:DNA-binding transcription factor activity, RNA polymerase II-specific"/>
    <property type="evidence" value="ECO:0007669"/>
    <property type="project" value="TreeGrafter"/>
</dbReference>
<keyword evidence="2" id="KW-0677">Repeat</keyword>
<evidence type="ECO:0000259" key="8">
    <source>
        <dbReference type="PROSITE" id="PS50090"/>
    </source>
</evidence>